<dbReference type="EMBL" id="JABCRI010000015">
    <property type="protein sequence ID" value="KAF8393496.1"/>
    <property type="molecule type" value="Genomic_DNA"/>
</dbReference>
<sequence>MKNKKNAKKAEAQLLDFFDYAWNKSSNGARRPDDILLKLDKYTSSTTLIPNITRELQQWKLDDPFGQKRIGIRIKASKLLLTDTEQNSDGSVCEICGEEH</sequence>
<gene>
    <name evidence="1" type="ORF">HHK36_021740</name>
</gene>
<dbReference type="OrthoDB" id="1922121at2759"/>
<evidence type="ECO:0000313" key="2">
    <source>
        <dbReference type="Proteomes" id="UP000655225"/>
    </source>
</evidence>
<comment type="caution">
    <text evidence="1">The sequence shown here is derived from an EMBL/GenBank/DDBJ whole genome shotgun (WGS) entry which is preliminary data.</text>
</comment>
<evidence type="ECO:0000313" key="1">
    <source>
        <dbReference type="EMBL" id="KAF8393496.1"/>
    </source>
</evidence>
<reference evidence="1 2" key="1">
    <citation type="submission" date="2020-04" db="EMBL/GenBank/DDBJ databases">
        <title>Plant Genome Project.</title>
        <authorList>
            <person name="Zhang R.-G."/>
        </authorList>
    </citation>
    <scope>NUCLEOTIDE SEQUENCE [LARGE SCALE GENOMIC DNA]</scope>
    <source>
        <strain evidence="1">YNK0</strain>
        <tissue evidence="1">Leaf</tissue>
    </source>
</reference>
<dbReference type="Proteomes" id="UP000655225">
    <property type="component" value="Unassembled WGS sequence"/>
</dbReference>
<proteinExistence type="predicted"/>
<dbReference type="AlphaFoldDB" id="A0A835D844"/>
<dbReference type="InterPro" id="IPR038909">
    <property type="entry name" value="Effector_transcript"/>
</dbReference>
<dbReference type="PANTHER" id="PTHR35133:SF1">
    <property type="entry name" value="PROTEIN EFFECTOR OF TRANSCRIPTION 2-RELATED"/>
    <property type="match status" value="1"/>
</dbReference>
<accession>A0A835D844</accession>
<organism evidence="1 2">
    <name type="scientific">Tetracentron sinense</name>
    <name type="common">Spur-leaf</name>
    <dbReference type="NCBI Taxonomy" id="13715"/>
    <lineage>
        <taxon>Eukaryota</taxon>
        <taxon>Viridiplantae</taxon>
        <taxon>Streptophyta</taxon>
        <taxon>Embryophyta</taxon>
        <taxon>Tracheophyta</taxon>
        <taxon>Spermatophyta</taxon>
        <taxon>Magnoliopsida</taxon>
        <taxon>Trochodendrales</taxon>
        <taxon>Trochodendraceae</taxon>
        <taxon>Tetracentron</taxon>
    </lineage>
</organism>
<dbReference type="PANTHER" id="PTHR35133">
    <property type="entry name" value="PROTEIN EFFECTOR OF TRANSCRIPTION 2-RELATED"/>
    <property type="match status" value="1"/>
</dbReference>
<dbReference type="GO" id="GO:0003677">
    <property type="term" value="F:DNA binding"/>
    <property type="evidence" value="ECO:0007669"/>
    <property type="project" value="InterPro"/>
</dbReference>
<dbReference type="Pfam" id="PF19239">
    <property type="entry name" value="GIY_YIG_domain"/>
    <property type="match status" value="1"/>
</dbReference>
<dbReference type="GO" id="GO:0006355">
    <property type="term" value="P:regulation of DNA-templated transcription"/>
    <property type="evidence" value="ECO:0007669"/>
    <property type="project" value="InterPro"/>
</dbReference>
<protein>
    <submittedName>
        <fullName evidence="1">Uncharacterized protein</fullName>
    </submittedName>
</protein>
<name>A0A835D844_TETSI</name>
<keyword evidence="2" id="KW-1185">Reference proteome</keyword>